<dbReference type="OrthoDB" id="9780310at2"/>
<dbReference type="AlphaFoldDB" id="E8WY12"/>
<feature type="region of interest" description="Disordered" evidence="1">
    <location>
        <begin position="1"/>
        <end position="23"/>
    </location>
</feature>
<dbReference type="STRING" id="1198114.AciX9_0479"/>
<organism evidence="3">
    <name type="scientific">Granulicella tundricola (strain ATCC BAA-1859 / DSM 23138 / MP5ACTX9)</name>
    <dbReference type="NCBI Taxonomy" id="1198114"/>
    <lineage>
        <taxon>Bacteria</taxon>
        <taxon>Pseudomonadati</taxon>
        <taxon>Acidobacteriota</taxon>
        <taxon>Terriglobia</taxon>
        <taxon>Terriglobales</taxon>
        <taxon>Acidobacteriaceae</taxon>
        <taxon>Granulicella</taxon>
    </lineage>
</organism>
<dbReference type="EMBL" id="CP002480">
    <property type="protein sequence ID" value="ADW67551.1"/>
    <property type="molecule type" value="Genomic_DNA"/>
</dbReference>
<evidence type="ECO:0008006" key="4">
    <source>
        <dbReference type="Google" id="ProtNLM"/>
    </source>
</evidence>
<dbReference type="PaxDb" id="1198114-AciX9_0479"/>
<dbReference type="Proteomes" id="UP000000343">
    <property type="component" value="Chromosome"/>
</dbReference>
<dbReference type="HOGENOM" id="CLU_046519_3_1_0"/>
<dbReference type="RefSeq" id="WP_013578879.1">
    <property type="nucleotide sequence ID" value="NC_015064.1"/>
</dbReference>
<dbReference type="PANTHER" id="PTHR30348:SF4">
    <property type="entry name" value="DUF72 DOMAIN-CONTAINING PROTEIN"/>
    <property type="match status" value="1"/>
</dbReference>
<evidence type="ECO:0000313" key="2">
    <source>
        <dbReference type="EMBL" id="ADW67551.1"/>
    </source>
</evidence>
<dbReference type="KEGG" id="acm:AciX9_0479"/>
<protein>
    <recommendedName>
        <fullName evidence="4">DUF72 domain-containing protein</fullName>
    </recommendedName>
</protein>
<evidence type="ECO:0000313" key="3">
    <source>
        <dbReference type="Proteomes" id="UP000000343"/>
    </source>
</evidence>
<sequence>MPRSKSSESASPKPGLFPETPPTTPNLFAGTSGWAYPTWKPGFYPAKTSAKNFLGFYASQLNSVEVNFTFRKLPTEAQLNGWLAQTGEGFRFSFKAPQRITHFSRLRDCHEQLTEFIAALKPAADAGKLGLLLFQLPPNFKADPARLATFLADPALIGAPPIAFEFRHESWFSDEIYAVLRAHNAALCIAETDDLNTPEVHTSATHTSFRLRRAGGYSPEELAVFAIRFKALAKDRQVYAYFKHEDEPTGALNATAFLALASGAKA</sequence>
<gene>
    <name evidence="2" type="ordered locus">AciX9_0479</name>
</gene>
<evidence type="ECO:0000256" key="1">
    <source>
        <dbReference type="SAM" id="MobiDB-lite"/>
    </source>
</evidence>
<reference evidence="3" key="1">
    <citation type="submission" date="2011-01" db="EMBL/GenBank/DDBJ databases">
        <title>Complete sequence of chromosome of Acidobacterium sp. MP5ACTX9.</title>
        <authorList>
            <consortium name="US DOE Joint Genome Institute"/>
            <person name="Lucas S."/>
            <person name="Copeland A."/>
            <person name="Lapidus A."/>
            <person name="Cheng J.-F."/>
            <person name="Goodwin L."/>
            <person name="Pitluck S."/>
            <person name="Teshima H."/>
            <person name="Detter J.C."/>
            <person name="Han C."/>
            <person name="Tapia R."/>
            <person name="Land M."/>
            <person name="Hauser L."/>
            <person name="Kyrpides N."/>
            <person name="Ivanova N."/>
            <person name="Ovchinnikova G."/>
            <person name="Pagani I."/>
            <person name="Rawat S.R."/>
            <person name="Mannisto M."/>
            <person name="Haggblom M.M."/>
            <person name="Woyke T."/>
        </authorList>
    </citation>
    <scope>NUCLEOTIDE SEQUENCE [LARGE SCALE GENOMIC DNA]</scope>
    <source>
        <strain evidence="3">MP5ACTX9</strain>
    </source>
</reference>
<dbReference type="InterPro" id="IPR036520">
    <property type="entry name" value="UPF0759_sf"/>
</dbReference>
<proteinExistence type="predicted"/>
<dbReference type="InterPro" id="IPR002763">
    <property type="entry name" value="DUF72"/>
</dbReference>
<accession>E8WY12</accession>
<dbReference type="eggNOG" id="COG1801">
    <property type="taxonomic scope" value="Bacteria"/>
</dbReference>
<dbReference type="PANTHER" id="PTHR30348">
    <property type="entry name" value="UNCHARACTERIZED PROTEIN YECE"/>
    <property type="match status" value="1"/>
</dbReference>
<dbReference type="Pfam" id="PF01904">
    <property type="entry name" value="DUF72"/>
    <property type="match status" value="1"/>
</dbReference>
<dbReference type="Gene3D" id="3.20.20.410">
    <property type="entry name" value="Protein of unknown function UPF0759"/>
    <property type="match status" value="1"/>
</dbReference>
<dbReference type="SUPFAM" id="SSF117396">
    <property type="entry name" value="TM1631-like"/>
    <property type="match status" value="1"/>
</dbReference>
<name>E8WY12_GRATM</name>
<keyword evidence="3" id="KW-1185">Reference proteome</keyword>